<dbReference type="Proteomes" id="UP000606974">
    <property type="component" value="Unassembled WGS sequence"/>
</dbReference>
<comment type="caution">
    <text evidence="1">The sequence shown here is derived from an EMBL/GenBank/DDBJ whole genome shotgun (WGS) entry which is preliminary data.</text>
</comment>
<dbReference type="EMBL" id="JAACFV010000008">
    <property type="protein sequence ID" value="KAF7513036.1"/>
    <property type="molecule type" value="Genomic_DNA"/>
</dbReference>
<dbReference type="AlphaFoldDB" id="A0A8H7AU33"/>
<name>A0A8H7AU33_9EURO</name>
<protein>
    <submittedName>
        <fullName evidence="1">Uncharacterized protein</fullName>
    </submittedName>
</protein>
<organism evidence="1 2">
    <name type="scientific">Endocarpon pusillum</name>
    <dbReference type="NCBI Taxonomy" id="364733"/>
    <lineage>
        <taxon>Eukaryota</taxon>
        <taxon>Fungi</taxon>
        <taxon>Dikarya</taxon>
        <taxon>Ascomycota</taxon>
        <taxon>Pezizomycotina</taxon>
        <taxon>Eurotiomycetes</taxon>
        <taxon>Chaetothyriomycetidae</taxon>
        <taxon>Verrucariales</taxon>
        <taxon>Verrucariaceae</taxon>
        <taxon>Endocarpon</taxon>
    </lineage>
</organism>
<sequence>MSPAARTSRLTQAALAWLKLEERRVTVGYAAVGNTWIFETGTADAKRSESNKSL</sequence>
<reference evidence="1" key="1">
    <citation type="submission" date="2020-02" db="EMBL/GenBank/DDBJ databases">
        <authorList>
            <person name="Palmer J.M."/>
        </authorList>
    </citation>
    <scope>NUCLEOTIDE SEQUENCE</scope>
    <source>
        <strain evidence="1">EPUS1.4</strain>
        <tissue evidence="1">Thallus</tissue>
    </source>
</reference>
<evidence type="ECO:0000313" key="2">
    <source>
        <dbReference type="Proteomes" id="UP000606974"/>
    </source>
</evidence>
<gene>
    <name evidence="1" type="ORF">GJ744_011302</name>
</gene>
<evidence type="ECO:0000313" key="1">
    <source>
        <dbReference type="EMBL" id="KAF7513036.1"/>
    </source>
</evidence>
<keyword evidence="2" id="KW-1185">Reference proteome</keyword>
<accession>A0A8H7AU33</accession>
<proteinExistence type="predicted"/>